<evidence type="ECO:0000256" key="1">
    <source>
        <dbReference type="ARBA" id="ARBA00010365"/>
    </source>
</evidence>
<feature type="region of interest" description="Disordered" evidence="2">
    <location>
        <begin position="366"/>
        <end position="405"/>
    </location>
</feature>
<feature type="compositionally biased region" description="Polar residues" evidence="2">
    <location>
        <begin position="116"/>
        <end position="128"/>
    </location>
</feature>
<reference evidence="4" key="1">
    <citation type="submission" date="2021-02" db="EMBL/GenBank/DDBJ databases">
        <authorList>
            <person name="Nowell W R."/>
        </authorList>
    </citation>
    <scope>NUCLEOTIDE SEQUENCE</scope>
</reference>
<evidence type="ECO:0000256" key="2">
    <source>
        <dbReference type="SAM" id="MobiDB-lite"/>
    </source>
</evidence>
<dbReference type="PANTHER" id="PTHR14015:SF2">
    <property type="entry name" value="OPIOID GROWTH FACTOR RECEPTOR (OGFR) CONSERVED DOMAIN-CONTAINING PROTEIN"/>
    <property type="match status" value="1"/>
</dbReference>
<gene>
    <name evidence="4" type="ORF">WKI299_LOCUS4203</name>
</gene>
<evidence type="ECO:0000313" key="4">
    <source>
        <dbReference type="EMBL" id="CAF1989573.1"/>
    </source>
</evidence>
<name>A0A816MKI3_9BILA</name>
<proteinExistence type="inferred from homology"/>
<dbReference type="InterPro" id="IPR006757">
    <property type="entry name" value="OGF_rcpt"/>
</dbReference>
<feature type="compositionally biased region" description="Polar residues" evidence="2">
    <location>
        <begin position="73"/>
        <end position="84"/>
    </location>
</feature>
<feature type="compositionally biased region" description="Basic residues" evidence="2">
    <location>
        <begin position="368"/>
        <end position="377"/>
    </location>
</feature>
<sequence>MASNGSTTPMDCSNDTGKELATNVQIPGGEKKILPEEPQPSGEPENTEMGCGLRKSDESSDYENVNPRKQQKTEQNPRNSATSNKEQKKPKVNDHAFQQSKSTTISQPMSDDENDPSNQSSNHVTRSSVTLSKLNIKFDDSDDDETSSHFSWAKRDIAEYRSNYPDSHQEKNVKDNYNFYTNKMISHPDGDLIDNIHKYWRGDYHRLEMHHGYIQWLFPLQERGLNWSAEKLQKHEIDLIKKDDKALKRILTSYELMLDFYGFRLIDKTTGELDRSSNGSHKERFRNLNSSSHNYLRITRILKCLGEFDYEYLKFPFLAQILFESIIENTLPNCLRSCKDYWIETLRSQEERRAIRRYAKELLEYRNKGIRPPKSHRAERPQPASKQRRKSSSRATTTRSTEDLR</sequence>
<dbReference type="PANTHER" id="PTHR14015">
    <property type="entry name" value="OPIOID GROWTH FACTOR RECEPTOR OGFR ZETA-TYPE OPIOID RECEPTOR"/>
    <property type="match status" value="1"/>
</dbReference>
<dbReference type="Proteomes" id="UP000663856">
    <property type="component" value="Unassembled WGS sequence"/>
</dbReference>
<dbReference type="EMBL" id="CAJNRF010000978">
    <property type="protein sequence ID" value="CAF1989573.1"/>
    <property type="molecule type" value="Genomic_DNA"/>
</dbReference>
<comment type="caution">
    <text evidence="4">The sequence shown here is derived from an EMBL/GenBank/DDBJ whole genome shotgun (WGS) entry which is preliminary data.</text>
</comment>
<dbReference type="GO" id="GO:0140625">
    <property type="term" value="F:opioid growth factor receptor activity"/>
    <property type="evidence" value="ECO:0007669"/>
    <property type="project" value="InterPro"/>
</dbReference>
<feature type="region of interest" description="Disordered" evidence="2">
    <location>
        <begin position="1"/>
        <end position="128"/>
    </location>
</feature>
<feature type="compositionally biased region" description="Basic and acidic residues" evidence="2">
    <location>
        <begin position="85"/>
        <end position="94"/>
    </location>
</feature>
<feature type="domain" description="Opioid growth factor receptor (OGFr) conserved" evidence="3">
    <location>
        <begin position="171"/>
        <end position="373"/>
    </location>
</feature>
<feature type="compositionally biased region" description="Polar residues" evidence="2">
    <location>
        <begin position="96"/>
        <end position="109"/>
    </location>
</feature>
<evidence type="ECO:0000313" key="5">
    <source>
        <dbReference type="Proteomes" id="UP000663856"/>
    </source>
</evidence>
<dbReference type="InterPro" id="IPR039574">
    <property type="entry name" value="OGFr"/>
</dbReference>
<protein>
    <recommendedName>
        <fullName evidence="3">Opioid growth factor receptor (OGFr) conserved domain-containing protein</fullName>
    </recommendedName>
</protein>
<evidence type="ECO:0000259" key="3">
    <source>
        <dbReference type="Pfam" id="PF04664"/>
    </source>
</evidence>
<accession>A0A816MKI3</accession>
<dbReference type="GO" id="GO:0016020">
    <property type="term" value="C:membrane"/>
    <property type="evidence" value="ECO:0007669"/>
    <property type="project" value="InterPro"/>
</dbReference>
<dbReference type="AlphaFoldDB" id="A0A816MKI3"/>
<comment type="similarity">
    <text evidence="1">Belongs to the opioid growth factor receptor family.</text>
</comment>
<dbReference type="Pfam" id="PF04664">
    <property type="entry name" value="OGFr_N"/>
    <property type="match status" value="1"/>
</dbReference>
<organism evidence="4 5">
    <name type="scientific">Rotaria magnacalcarata</name>
    <dbReference type="NCBI Taxonomy" id="392030"/>
    <lineage>
        <taxon>Eukaryota</taxon>
        <taxon>Metazoa</taxon>
        <taxon>Spiralia</taxon>
        <taxon>Gnathifera</taxon>
        <taxon>Rotifera</taxon>
        <taxon>Eurotatoria</taxon>
        <taxon>Bdelloidea</taxon>
        <taxon>Philodinida</taxon>
        <taxon>Philodinidae</taxon>
        <taxon>Rotaria</taxon>
    </lineage>
</organism>
<feature type="compositionally biased region" description="Polar residues" evidence="2">
    <location>
        <begin position="1"/>
        <end position="15"/>
    </location>
</feature>